<dbReference type="Proteomes" id="UP001150879">
    <property type="component" value="Unassembled WGS sequence"/>
</dbReference>
<comment type="caution">
    <text evidence="1">The sequence shown here is derived from an EMBL/GenBank/DDBJ whole genome shotgun (WGS) entry which is preliminary data.</text>
</comment>
<sequence>MVVDMLSVHFSDDVLKEEDPVVGESVVEEPVVEEPAVEEPAVGDPVVEEPVVGEPVAEEPVEDWIIPAASSVERWHYAHLPLHNAPAA</sequence>
<accession>A0A9W9IZV3</accession>
<dbReference type="AlphaFoldDB" id="A0A9W9IZV3"/>
<dbReference type="EMBL" id="JAPQKP010000005">
    <property type="protein sequence ID" value="KAJ5188069.1"/>
    <property type="molecule type" value="Genomic_DNA"/>
</dbReference>
<gene>
    <name evidence="1" type="ORF">N7472_007083</name>
</gene>
<organism evidence="1 2">
    <name type="scientific">Penicillium cf. griseofulvum</name>
    <dbReference type="NCBI Taxonomy" id="2972120"/>
    <lineage>
        <taxon>Eukaryota</taxon>
        <taxon>Fungi</taxon>
        <taxon>Dikarya</taxon>
        <taxon>Ascomycota</taxon>
        <taxon>Pezizomycotina</taxon>
        <taxon>Eurotiomycetes</taxon>
        <taxon>Eurotiomycetidae</taxon>
        <taxon>Eurotiales</taxon>
        <taxon>Aspergillaceae</taxon>
        <taxon>Penicillium</taxon>
    </lineage>
</organism>
<protein>
    <submittedName>
        <fullName evidence="1">Uncharacterized protein</fullName>
    </submittedName>
</protein>
<evidence type="ECO:0000313" key="1">
    <source>
        <dbReference type="EMBL" id="KAJ5188069.1"/>
    </source>
</evidence>
<evidence type="ECO:0000313" key="2">
    <source>
        <dbReference type="Proteomes" id="UP001150879"/>
    </source>
</evidence>
<proteinExistence type="predicted"/>
<keyword evidence="2" id="KW-1185">Reference proteome</keyword>
<reference evidence="1" key="2">
    <citation type="journal article" date="2023" name="IMA Fungus">
        <title>Comparative genomic study of the Penicillium genus elucidates a diverse pangenome and 15 lateral gene transfer events.</title>
        <authorList>
            <person name="Petersen C."/>
            <person name="Sorensen T."/>
            <person name="Nielsen M.R."/>
            <person name="Sondergaard T.E."/>
            <person name="Sorensen J.L."/>
            <person name="Fitzpatrick D.A."/>
            <person name="Frisvad J.C."/>
            <person name="Nielsen K.L."/>
        </authorList>
    </citation>
    <scope>NUCLEOTIDE SEQUENCE</scope>
    <source>
        <strain evidence="1">IBT 16849</strain>
    </source>
</reference>
<name>A0A9W9IZV3_9EURO</name>
<reference evidence="1" key="1">
    <citation type="submission" date="2022-11" db="EMBL/GenBank/DDBJ databases">
        <authorList>
            <person name="Petersen C."/>
        </authorList>
    </citation>
    <scope>NUCLEOTIDE SEQUENCE</scope>
    <source>
        <strain evidence="1">IBT 16849</strain>
    </source>
</reference>